<proteinExistence type="predicted"/>
<reference evidence="1 2" key="1">
    <citation type="submission" date="2018-10" db="EMBL/GenBank/DDBJ databases">
        <title>Sequencing the genomes of 1000 actinobacteria strains.</title>
        <authorList>
            <person name="Klenk H.-P."/>
        </authorList>
    </citation>
    <scope>NUCLEOTIDE SEQUENCE [LARGE SCALE GENOMIC DNA]</scope>
    <source>
        <strain evidence="1 2">DSM 45175</strain>
    </source>
</reference>
<comment type="caution">
    <text evidence="1">The sequence shown here is derived from an EMBL/GenBank/DDBJ whole genome shotgun (WGS) entry which is preliminary data.</text>
</comment>
<evidence type="ECO:0000313" key="2">
    <source>
        <dbReference type="Proteomes" id="UP000277671"/>
    </source>
</evidence>
<accession>A0A495JTZ1</accession>
<dbReference type="Proteomes" id="UP000277671">
    <property type="component" value="Unassembled WGS sequence"/>
</dbReference>
<name>A0A495JTZ1_9ACTN</name>
<sequence length="39" mass="4527">MWMRFNGRGEWTLRLDQSATNAAESRVLARWGSATSTRR</sequence>
<evidence type="ECO:0000313" key="1">
    <source>
        <dbReference type="EMBL" id="RKR91834.1"/>
    </source>
</evidence>
<keyword evidence="2" id="KW-1185">Reference proteome</keyword>
<organism evidence="1 2">
    <name type="scientific">Micromonospora pisi</name>
    <dbReference type="NCBI Taxonomy" id="589240"/>
    <lineage>
        <taxon>Bacteria</taxon>
        <taxon>Bacillati</taxon>
        <taxon>Actinomycetota</taxon>
        <taxon>Actinomycetes</taxon>
        <taxon>Micromonosporales</taxon>
        <taxon>Micromonosporaceae</taxon>
        <taxon>Micromonospora</taxon>
    </lineage>
</organism>
<dbReference type="AlphaFoldDB" id="A0A495JTZ1"/>
<protein>
    <submittedName>
        <fullName evidence="1">Uncharacterized protein</fullName>
    </submittedName>
</protein>
<dbReference type="EMBL" id="RBKT01000001">
    <property type="protein sequence ID" value="RKR91834.1"/>
    <property type="molecule type" value="Genomic_DNA"/>
</dbReference>
<gene>
    <name evidence="1" type="ORF">BDK92_6256</name>
</gene>